<evidence type="ECO:0000313" key="4">
    <source>
        <dbReference type="Proteomes" id="UP001597526"/>
    </source>
</evidence>
<dbReference type="PROSITE" id="PS51257">
    <property type="entry name" value="PROKAR_LIPOPROTEIN"/>
    <property type="match status" value="1"/>
</dbReference>
<gene>
    <name evidence="3" type="ORF">ACFSQJ_06805</name>
</gene>
<dbReference type="InterPro" id="IPR014044">
    <property type="entry name" value="CAP_dom"/>
</dbReference>
<proteinExistence type="predicted"/>
<feature type="signal peptide" evidence="1">
    <location>
        <begin position="1"/>
        <end position="23"/>
    </location>
</feature>
<evidence type="ECO:0000256" key="1">
    <source>
        <dbReference type="SAM" id="SignalP"/>
    </source>
</evidence>
<dbReference type="SUPFAM" id="SSF55797">
    <property type="entry name" value="PR-1-like"/>
    <property type="match status" value="1"/>
</dbReference>
<dbReference type="InterPro" id="IPR035940">
    <property type="entry name" value="CAP_sf"/>
</dbReference>
<dbReference type="Gene3D" id="3.40.33.10">
    <property type="entry name" value="CAP"/>
    <property type="match status" value="1"/>
</dbReference>
<comment type="caution">
    <text evidence="3">The sequence shown here is derived from an EMBL/GenBank/DDBJ whole genome shotgun (WGS) entry which is preliminary data.</text>
</comment>
<organism evidence="3 4">
    <name type="scientific">Croceitalea marina</name>
    <dbReference type="NCBI Taxonomy" id="1775166"/>
    <lineage>
        <taxon>Bacteria</taxon>
        <taxon>Pseudomonadati</taxon>
        <taxon>Bacteroidota</taxon>
        <taxon>Flavobacteriia</taxon>
        <taxon>Flavobacteriales</taxon>
        <taxon>Flavobacteriaceae</taxon>
        <taxon>Croceitalea</taxon>
    </lineage>
</organism>
<dbReference type="PANTHER" id="PTHR31157:SF1">
    <property type="entry name" value="SCP DOMAIN-CONTAINING PROTEIN"/>
    <property type="match status" value="1"/>
</dbReference>
<feature type="chain" id="PRO_5046833945" evidence="1">
    <location>
        <begin position="24"/>
        <end position="159"/>
    </location>
</feature>
<evidence type="ECO:0000313" key="3">
    <source>
        <dbReference type="EMBL" id="MFD2586633.1"/>
    </source>
</evidence>
<feature type="domain" description="SCP" evidence="2">
    <location>
        <begin position="46"/>
        <end position="157"/>
    </location>
</feature>
<dbReference type="RefSeq" id="WP_377766205.1">
    <property type="nucleotide sequence ID" value="NZ_JBHULB010000007.1"/>
</dbReference>
<dbReference type="EMBL" id="JBHULB010000007">
    <property type="protein sequence ID" value="MFD2586633.1"/>
    <property type="molecule type" value="Genomic_DNA"/>
</dbReference>
<keyword evidence="1" id="KW-0732">Signal</keyword>
<accession>A0ABW5MV85</accession>
<keyword evidence="4" id="KW-1185">Reference proteome</keyword>
<evidence type="ECO:0000259" key="2">
    <source>
        <dbReference type="Pfam" id="PF00188"/>
    </source>
</evidence>
<dbReference type="Pfam" id="PF00188">
    <property type="entry name" value="CAP"/>
    <property type="match status" value="1"/>
</dbReference>
<dbReference type="CDD" id="cd05379">
    <property type="entry name" value="CAP_bacterial"/>
    <property type="match status" value="1"/>
</dbReference>
<protein>
    <submittedName>
        <fullName evidence="3">CAP domain-containing protein</fullName>
    </submittedName>
</protein>
<dbReference type="Proteomes" id="UP001597526">
    <property type="component" value="Unassembled WGS sequence"/>
</dbReference>
<sequence length="159" mass="18046">MSRTLFLRLLLFTCALFTLSCTIEELAETNTVKALNDTRLEAEIMELVNSHRSTLGLSKLNFNEVAYTYAGEHNDYMIAKGSLSHDNFNQRASRISSEANAERVGENVAKDYSSAESVFNGWLKSESHKKNIEDIYTHTAISVKRNSEGDLYFTQIFFK</sequence>
<dbReference type="PANTHER" id="PTHR31157">
    <property type="entry name" value="SCP DOMAIN-CONTAINING PROTEIN"/>
    <property type="match status" value="1"/>
</dbReference>
<reference evidence="4" key="1">
    <citation type="journal article" date="2019" name="Int. J. Syst. Evol. Microbiol.">
        <title>The Global Catalogue of Microorganisms (GCM) 10K type strain sequencing project: providing services to taxonomists for standard genome sequencing and annotation.</title>
        <authorList>
            <consortium name="The Broad Institute Genomics Platform"/>
            <consortium name="The Broad Institute Genome Sequencing Center for Infectious Disease"/>
            <person name="Wu L."/>
            <person name="Ma J."/>
        </authorList>
    </citation>
    <scope>NUCLEOTIDE SEQUENCE [LARGE SCALE GENOMIC DNA]</scope>
    <source>
        <strain evidence="4">KCTC 52368</strain>
    </source>
</reference>
<name>A0ABW5MV85_9FLAO</name>